<reference evidence="2" key="1">
    <citation type="journal article" date="2021" name="IMA Fungus">
        <title>Genomic characterization of three marine fungi, including Emericellopsis atlantica sp. nov. with signatures of a generalist lifestyle and marine biomass degradation.</title>
        <authorList>
            <person name="Hagestad O.C."/>
            <person name="Hou L."/>
            <person name="Andersen J.H."/>
            <person name="Hansen E.H."/>
            <person name="Altermark B."/>
            <person name="Li C."/>
            <person name="Kuhnert E."/>
            <person name="Cox R.J."/>
            <person name="Crous P.W."/>
            <person name="Spatafora J.W."/>
            <person name="Lail K."/>
            <person name="Amirebrahimi M."/>
            <person name="Lipzen A."/>
            <person name="Pangilinan J."/>
            <person name="Andreopoulos W."/>
            <person name="Hayes R.D."/>
            <person name="Ng V."/>
            <person name="Grigoriev I.V."/>
            <person name="Jackson S.A."/>
            <person name="Sutton T.D.S."/>
            <person name="Dobson A.D.W."/>
            <person name="Rama T."/>
        </authorList>
    </citation>
    <scope>NUCLEOTIDE SEQUENCE</scope>
    <source>
        <strain evidence="2">TS7</strain>
    </source>
</reference>
<proteinExistence type="predicted"/>
<feature type="domain" description="DUF6546" evidence="1">
    <location>
        <begin position="296"/>
        <end position="503"/>
    </location>
</feature>
<dbReference type="InterPro" id="IPR036047">
    <property type="entry name" value="F-box-like_dom_sf"/>
</dbReference>
<protein>
    <recommendedName>
        <fullName evidence="1">DUF6546 domain-containing protein</fullName>
    </recommendedName>
</protein>
<sequence length="528" mass="60786">MSPRSITPNKASLWSRLPVELRDMVFGHLLTPRRSLYATYARVNKEWNAYWEPKLFRKLVLTPDDLEYLSEVFGGDNTRRLRYLHRLDFDIILEKYDCDLCDKAEDEGTALRNDYTMTMCLLRLLMSLHPLEPATKPSGEQHRVTLTITCFSRSDTKHHYKPLAMRLNSLTDEFEEIEEPESGRSNGHGPLPVDKHYECATRLFGSRRLQWCFGDGHQVLEPPQKLPEARIITDLSLDLASYRTLGRNVVWRLVQEGFPSLVALNHEQWLRLKPPEQLRPDENFVEMIGTQWPNTFPRRIQRLSLFSDADPRLHQGGPRPATHHEAGRSLALASQYLSVLTCGFAADAAGFLDDFFEDRCPEVMMRWEHLTKLCLTAACFESDTGDEISSLLSAAARAARRMPQLLVFEMWNCGNGQAARFCYETRQRTREGNYYPASIVWACTWSPACIDQSDPAIGEWRRLARDRSGGLEAGVRFSKIEMKPIELRTHLAMIPHLRLSTDMLCSTTHGRIKYKTRMRRDGKHDSLV</sequence>
<dbReference type="Proteomes" id="UP000887229">
    <property type="component" value="Unassembled WGS sequence"/>
</dbReference>
<dbReference type="OrthoDB" id="4802432at2759"/>
<name>A0A9P7ZJ04_9HYPO</name>
<dbReference type="Pfam" id="PF20183">
    <property type="entry name" value="DUF6546"/>
    <property type="match status" value="1"/>
</dbReference>
<evidence type="ECO:0000313" key="3">
    <source>
        <dbReference type="Proteomes" id="UP000887229"/>
    </source>
</evidence>
<dbReference type="RefSeq" id="XP_046116526.1">
    <property type="nucleotide sequence ID" value="XM_046265181.1"/>
</dbReference>
<comment type="caution">
    <text evidence="2">The sequence shown here is derived from an EMBL/GenBank/DDBJ whole genome shotgun (WGS) entry which is preliminary data.</text>
</comment>
<evidence type="ECO:0000313" key="2">
    <source>
        <dbReference type="EMBL" id="KAG9252602.1"/>
    </source>
</evidence>
<evidence type="ECO:0000259" key="1">
    <source>
        <dbReference type="Pfam" id="PF20183"/>
    </source>
</evidence>
<dbReference type="EMBL" id="MU251261">
    <property type="protein sequence ID" value="KAG9252602.1"/>
    <property type="molecule type" value="Genomic_DNA"/>
</dbReference>
<accession>A0A9P7ZJ04</accession>
<organism evidence="2 3">
    <name type="scientific">Emericellopsis atlantica</name>
    <dbReference type="NCBI Taxonomy" id="2614577"/>
    <lineage>
        <taxon>Eukaryota</taxon>
        <taxon>Fungi</taxon>
        <taxon>Dikarya</taxon>
        <taxon>Ascomycota</taxon>
        <taxon>Pezizomycotina</taxon>
        <taxon>Sordariomycetes</taxon>
        <taxon>Hypocreomycetidae</taxon>
        <taxon>Hypocreales</taxon>
        <taxon>Bionectriaceae</taxon>
        <taxon>Emericellopsis</taxon>
    </lineage>
</organism>
<dbReference type="AlphaFoldDB" id="A0A9P7ZJ04"/>
<keyword evidence="3" id="KW-1185">Reference proteome</keyword>
<gene>
    <name evidence="2" type="ORF">F5Z01DRAFT_675722</name>
</gene>
<dbReference type="GeneID" id="70296084"/>
<dbReference type="InterPro" id="IPR046676">
    <property type="entry name" value="DUF6546"/>
</dbReference>
<dbReference type="SUPFAM" id="SSF81383">
    <property type="entry name" value="F-box domain"/>
    <property type="match status" value="1"/>
</dbReference>